<feature type="compositionally biased region" description="Low complexity" evidence="1">
    <location>
        <begin position="1"/>
        <end position="11"/>
    </location>
</feature>
<proteinExistence type="predicted"/>
<feature type="compositionally biased region" description="Basic and acidic residues" evidence="1">
    <location>
        <begin position="135"/>
        <end position="173"/>
    </location>
</feature>
<feature type="compositionally biased region" description="Basic residues" evidence="1">
    <location>
        <begin position="186"/>
        <end position="198"/>
    </location>
</feature>
<dbReference type="EMBL" id="SSTD01019069">
    <property type="protein sequence ID" value="TYJ97061.1"/>
    <property type="molecule type" value="Genomic_DNA"/>
</dbReference>
<feature type="compositionally biased region" description="Polar residues" evidence="1">
    <location>
        <begin position="201"/>
        <end position="211"/>
    </location>
</feature>
<dbReference type="AlphaFoldDB" id="A0A5D3BEH7"/>
<accession>A0A5D3BEH7</accession>
<reference evidence="2 3" key="1">
    <citation type="submission" date="2019-08" db="EMBL/GenBank/DDBJ databases">
        <title>Draft genome sequences of two oriental melons (Cucumis melo L. var makuwa).</title>
        <authorList>
            <person name="Kwon S.-Y."/>
        </authorList>
    </citation>
    <scope>NUCLEOTIDE SEQUENCE [LARGE SCALE GENOMIC DNA]</scope>
    <source>
        <strain evidence="3">cv. Chang Bougi</strain>
        <tissue evidence="2">Leaf</tissue>
    </source>
</reference>
<evidence type="ECO:0000256" key="1">
    <source>
        <dbReference type="SAM" id="MobiDB-lite"/>
    </source>
</evidence>
<name>A0A5D3BEH7_CUCMM</name>
<feature type="compositionally biased region" description="Acidic residues" evidence="1">
    <location>
        <begin position="332"/>
        <end position="341"/>
    </location>
</feature>
<comment type="caution">
    <text evidence="2">The sequence shown here is derived from an EMBL/GenBank/DDBJ whole genome shotgun (WGS) entry which is preliminary data.</text>
</comment>
<evidence type="ECO:0000313" key="3">
    <source>
        <dbReference type="Proteomes" id="UP000321947"/>
    </source>
</evidence>
<organism evidence="2 3">
    <name type="scientific">Cucumis melo var. makuwa</name>
    <name type="common">Oriental melon</name>
    <dbReference type="NCBI Taxonomy" id="1194695"/>
    <lineage>
        <taxon>Eukaryota</taxon>
        <taxon>Viridiplantae</taxon>
        <taxon>Streptophyta</taxon>
        <taxon>Embryophyta</taxon>
        <taxon>Tracheophyta</taxon>
        <taxon>Spermatophyta</taxon>
        <taxon>Magnoliopsida</taxon>
        <taxon>eudicotyledons</taxon>
        <taxon>Gunneridae</taxon>
        <taxon>Pentapetalae</taxon>
        <taxon>rosids</taxon>
        <taxon>fabids</taxon>
        <taxon>Cucurbitales</taxon>
        <taxon>Cucurbitaceae</taxon>
        <taxon>Benincaseae</taxon>
        <taxon>Cucumis</taxon>
    </lineage>
</organism>
<sequence>MTAHYSSSSDTDTSRKSYAKVLSDSSEDDSRKKETIEMENLIDAEVTVRYNYSGFVPASTLYVDDQGKEFIIYIVPPLDGRWFVERNVNFHGSFRTEAANEFDEHNHKAEAFSFIRKHVVPPAIAKNQDGINTQRSDKTTNSDHTLAKKDSSSDSKCDPFDQISEEKGKEKGKAVMSINEQDLSHCSKRSKRTSKRKVSFLSPSGNTSHGSGYSKKKILNINCKSLVLKTNEEGSVVKKDHQNKSYQKKYYRTKRVKASNNENQVHPLPPKSKDDNSTNLMVDLGPLSTLETLQYSNGNLMQTDKPTKTSKEEAPEATALKTNSNTERISMEEDVKEEEDIGKEIEGNSSDSKEVKEKAFKAKLVD</sequence>
<dbReference type="Proteomes" id="UP000321947">
    <property type="component" value="Unassembled WGS sequence"/>
</dbReference>
<gene>
    <name evidence="2" type="ORF">E5676_scaffold506G001290</name>
</gene>
<protein>
    <submittedName>
        <fullName evidence="2">Uncharacterized protein</fullName>
    </submittedName>
</protein>
<feature type="region of interest" description="Disordered" evidence="1">
    <location>
        <begin position="1"/>
        <end position="33"/>
    </location>
</feature>
<feature type="region of interest" description="Disordered" evidence="1">
    <location>
        <begin position="125"/>
        <end position="213"/>
    </location>
</feature>
<feature type="compositionally biased region" description="Basic and acidic residues" evidence="1">
    <location>
        <begin position="305"/>
        <end position="314"/>
    </location>
</feature>
<feature type="region of interest" description="Disordered" evidence="1">
    <location>
        <begin position="297"/>
        <end position="366"/>
    </location>
</feature>
<feature type="compositionally biased region" description="Basic and acidic residues" evidence="1">
    <location>
        <begin position="342"/>
        <end position="366"/>
    </location>
</feature>
<evidence type="ECO:0000313" key="2">
    <source>
        <dbReference type="EMBL" id="TYJ97061.1"/>
    </source>
</evidence>
<feature type="region of interest" description="Disordered" evidence="1">
    <location>
        <begin position="255"/>
        <end position="279"/>
    </location>
</feature>